<reference evidence="25" key="1">
    <citation type="submission" date="2022-03" db="EMBL/GenBank/DDBJ databases">
        <authorList>
            <person name="Alioto T."/>
            <person name="Alioto T."/>
            <person name="Gomez Garrido J."/>
        </authorList>
    </citation>
    <scope>NUCLEOTIDE SEQUENCE</scope>
</reference>
<dbReference type="Pfam" id="PF17655">
    <property type="entry name" value="IRK_C"/>
    <property type="match status" value="1"/>
</dbReference>
<evidence type="ECO:0000259" key="24">
    <source>
        <dbReference type="Pfam" id="PF17655"/>
    </source>
</evidence>
<keyword evidence="9 21" id="KW-0630">Potassium</keyword>
<dbReference type="PANTHER" id="PTHR11767">
    <property type="entry name" value="INWARD RECTIFIER POTASSIUM CHANNEL"/>
    <property type="match status" value="1"/>
</dbReference>
<dbReference type="InterPro" id="IPR008061">
    <property type="entry name" value="K_chnl_inward-rec_Kir5"/>
</dbReference>
<dbReference type="GO" id="GO:0005242">
    <property type="term" value="F:inward rectifier potassium channel activity"/>
    <property type="evidence" value="ECO:0007669"/>
    <property type="project" value="InterPro"/>
</dbReference>
<evidence type="ECO:0000313" key="25">
    <source>
        <dbReference type="EMBL" id="CAH2291400.1"/>
    </source>
</evidence>
<dbReference type="FunFam" id="2.60.40.1400:FF:000003">
    <property type="entry name" value="Potassium voltage-gated channel subfamily J member 16"/>
    <property type="match status" value="1"/>
</dbReference>
<evidence type="ECO:0000256" key="6">
    <source>
        <dbReference type="ARBA" id="ARBA00022553"/>
    </source>
</evidence>
<dbReference type="GO" id="GO:0034765">
    <property type="term" value="P:regulation of monoatomic ion transmembrane transport"/>
    <property type="evidence" value="ECO:0007669"/>
    <property type="project" value="TreeGrafter"/>
</dbReference>
<evidence type="ECO:0000256" key="10">
    <source>
        <dbReference type="ARBA" id="ARBA00022989"/>
    </source>
</evidence>
<keyword evidence="4" id="KW-1003">Cell membrane</keyword>
<keyword evidence="12 22" id="KW-0472">Membrane</keyword>
<gene>
    <name evidence="25" type="ORF">PECUL_23A053288</name>
</gene>
<dbReference type="GO" id="GO:0016323">
    <property type="term" value="C:basolateral plasma membrane"/>
    <property type="evidence" value="ECO:0007669"/>
    <property type="project" value="UniProtKB-SubCell"/>
</dbReference>
<dbReference type="Gene3D" id="2.60.40.1400">
    <property type="entry name" value="G protein-activated inward rectifier potassium channel 1"/>
    <property type="match status" value="1"/>
</dbReference>
<keyword evidence="10 22" id="KW-1133">Transmembrane helix</keyword>
<evidence type="ECO:0000256" key="13">
    <source>
        <dbReference type="ARBA" id="ARBA00023303"/>
    </source>
</evidence>
<protein>
    <recommendedName>
        <fullName evidence="18">Inward rectifier potassium channel 16</fullName>
    </recommendedName>
    <alternativeName>
        <fullName evidence="20">Inward rectifier K(+) channel Kir5.1</fullName>
    </alternativeName>
    <alternativeName>
        <fullName evidence="19">Potassium channel, inwardly rectifying subfamily J member 16</fullName>
    </alternativeName>
</protein>
<evidence type="ECO:0000313" key="26">
    <source>
        <dbReference type="Proteomes" id="UP001295444"/>
    </source>
</evidence>
<dbReference type="SUPFAM" id="SSF81296">
    <property type="entry name" value="E set domains"/>
    <property type="match status" value="1"/>
</dbReference>
<evidence type="ECO:0000259" key="23">
    <source>
        <dbReference type="Pfam" id="PF01007"/>
    </source>
</evidence>
<evidence type="ECO:0000256" key="20">
    <source>
        <dbReference type="ARBA" id="ARBA00080884"/>
    </source>
</evidence>
<keyword evidence="26" id="KW-1185">Reference proteome</keyword>
<evidence type="ECO:0000256" key="8">
    <source>
        <dbReference type="ARBA" id="ARBA00022882"/>
    </source>
</evidence>
<dbReference type="AlphaFoldDB" id="A0AAD1S4T1"/>
<keyword evidence="5 21" id="KW-0633">Potassium transport</keyword>
<feature type="transmembrane region" description="Helical" evidence="22">
    <location>
        <begin position="140"/>
        <end position="166"/>
    </location>
</feature>
<comment type="subcellular location">
    <subcellularLocation>
        <location evidence="2">Basolateral cell membrane</location>
    </subcellularLocation>
    <subcellularLocation>
        <location evidence="1 21">Membrane</location>
        <topology evidence="1 21">Multi-pass membrane protein</topology>
    </subcellularLocation>
</comment>
<organism evidence="25 26">
    <name type="scientific">Pelobates cultripes</name>
    <name type="common">Western spadefoot toad</name>
    <dbReference type="NCBI Taxonomy" id="61616"/>
    <lineage>
        <taxon>Eukaryota</taxon>
        <taxon>Metazoa</taxon>
        <taxon>Chordata</taxon>
        <taxon>Craniata</taxon>
        <taxon>Vertebrata</taxon>
        <taxon>Euteleostomi</taxon>
        <taxon>Amphibia</taxon>
        <taxon>Batrachia</taxon>
        <taxon>Anura</taxon>
        <taxon>Pelobatoidea</taxon>
        <taxon>Pelobatidae</taxon>
        <taxon>Pelobates</taxon>
    </lineage>
</organism>
<proteinExistence type="inferred from homology"/>
<dbReference type="GO" id="GO:0034702">
    <property type="term" value="C:monoatomic ion channel complex"/>
    <property type="evidence" value="ECO:0007669"/>
    <property type="project" value="UniProtKB-KW"/>
</dbReference>
<dbReference type="InterPro" id="IPR013518">
    <property type="entry name" value="K_chnl_inward-rec_Kir_cyto"/>
</dbReference>
<evidence type="ECO:0000256" key="4">
    <source>
        <dbReference type="ARBA" id="ARBA00022475"/>
    </source>
</evidence>
<evidence type="ECO:0000256" key="18">
    <source>
        <dbReference type="ARBA" id="ARBA00067902"/>
    </source>
</evidence>
<evidence type="ECO:0000256" key="5">
    <source>
        <dbReference type="ARBA" id="ARBA00022538"/>
    </source>
</evidence>
<evidence type="ECO:0000256" key="21">
    <source>
        <dbReference type="RuleBase" id="RU003822"/>
    </source>
</evidence>
<comment type="function">
    <text evidence="15">Inward rectifier potassium channels are characterized by a greater tendency to allow potassium to flow into the cell rather than out of it. Their voltage dependence is regulated by the concentration of extracellular potassium; as external potassium is raised, the voltage range of the channel opening shifts to more positive voltages. The inward rectification is mainly due to the blockage of outward current by internal magnesium. KCNJ16 may be involved in the regulation of fluid and pH balance. In the kidney, together with KCNJ10, mediates basolateral K(+) recycling in distal tubules; this process is critical for Na(+) reabsorption at the tubules.</text>
</comment>
<dbReference type="Gene3D" id="1.10.287.70">
    <property type="match status" value="1"/>
</dbReference>
<evidence type="ECO:0000256" key="17">
    <source>
        <dbReference type="ARBA" id="ARBA00063171"/>
    </source>
</evidence>
<dbReference type="PRINTS" id="PR01320">
    <property type="entry name" value="KIRCHANNEL"/>
</dbReference>
<dbReference type="PRINTS" id="PR01678">
    <property type="entry name" value="KIR5CHANNEL"/>
</dbReference>
<feature type="domain" description="Potassium channel inwardly rectifying transmembrane" evidence="23">
    <location>
        <begin position="34"/>
        <end position="170"/>
    </location>
</feature>
<feature type="transmembrane region" description="Helical" evidence="22">
    <location>
        <begin position="71"/>
        <end position="93"/>
    </location>
</feature>
<dbReference type="Proteomes" id="UP001295444">
    <property type="component" value="Chromosome 05"/>
</dbReference>
<dbReference type="SUPFAM" id="SSF81324">
    <property type="entry name" value="Voltage-gated potassium channels"/>
    <property type="match status" value="1"/>
</dbReference>
<evidence type="ECO:0000256" key="15">
    <source>
        <dbReference type="ARBA" id="ARBA00055471"/>
    </source>
</evidence>
<dbReference type="InterPro" id="IPR016449">
    <property type="entry name" value="K_chnl_inward-rec_Kir"/>
</dbReference>
<sequence>MFQSGDTLRLVNVKENSWYYYSTVNRKSFQRRFMQKDGSCNVYFRNILSEWESYVTDIFTTLVDMKWRSMFIIFSLSYVLSWLLFGFIFWIIALQHGDLSNPDITPCVDNVRTFAGAFLFSLETQTTIGYGNRCVTEECYLAIILVNFQSVLSCIIDTFIIGAAMAKMATARKRAQTIRFSYFAVVGVRDGKLCLMWRIGDFRPNHVVEGNVRAQLLRYNEDHDKGITMDYKDLTLVNDQIILVTPVTVVHVIDQDSPLYALDRKALAADRFEILVTFIYTGDSTGTSHQSRTSYLPHEILWGFRFNNILLTKKKYYKVDYEQFEEMTEYYAPFCSAKQLDINAQPGSAPISPRPKFIFEVASVNSMSNDLPNVASTSSMPNVLSNDPFSSSVHDGFKSVASTNSMPNGFTNIKSLTSVPMHESSEVSSGLTPNGLTQVESTSSMPIELANISPSITTVSSIATVGSSNEDREECSVLFFKDSEDNPYRKVIVTLSKMSLES</sequence>
<keyword evidence="11 21" id="KW-0406">Ion transport</keyword>
<comment type="subunit">
    <text evidence="17">It forms heteromeric channels with Kir4.1/KCNJ10; this interaction is required for KCNJ16 localization to the basolateral membrane in kidney cells. As a heteromer with KCNJ10, may interact with MAGI1; this interaction may facilitate KCNJ10/KCNJ16 potassium channel expression at the basolateral membrane in kidney cells. May form heteromers with Kir2.1/KCNJ2. Can form heteromeric channels with Kir4.2/KCNJ15.</text>
</comment>
<evidence type="ECO:0000256" key="1">
    <source>
        <dbReference type="ARBA" id="ARBA00004141"/>
    </source>
</evidence>
<dbReference type="InterPro" id="IPR014756">
    <property type="entry name" value="Ig_E-set"/>
</dbReference>
<dbReference type="PANTHER" id="PTHR11767:SF24">
    <property type="entry name" value="INWARD RECTIFIER POTASSIUM CHANNEL 16"/>
    <property type="match status" value="1"/>
</dbReference>
<comment type="catalytic activity">
    <reaction evidence="14">
        <text>K(+)(in) = K(+)(out)</text>
        <dbReference type="Rhea" id="RHEA:29463"/>
        <dbReference type="ChEBI" id="CHEBI:29103"/>
    </reaction>
</comment>
<evidence type="ECO:0000256" key="3">
    <source>
        <dbReference type="ARBA" id="ARBA00022448"/>
    </source>
</evidence>
<keyword evidence="8 21" id="KW-0851">Voltage-gated channel</keyword>
<comment type="similarity">
    <text evidence="16">Belongs to the inward rectifier-type potassium channel (TC 1.A.2.1) family. KCNJ16 subfamily.</text>
</comment>
<evidence type="ECO:0000256" key="22">
    <source>
        <dbReference type="SAM" id="Phobius"/>
    </source>
</evidence>
<evidence type="ECO:0000256" key="19">
    <source>
        <dbReference type="ARBA" id="ARBA00080035"/>
    </source>
</evidence>
<dbReference type="FunFam" id="1.10.287.70:FF:000063">
    <property type="entry name" value="ATP-sensitive inward rectifier potassium channel 14"/>
    <property type="match status" value="1"/>
</dbReference>
<evidence type="ECO:0000256" key="16">
    <source>
        <dbReference type="ARBA" id="ARBA00060864"/>
    </source>
</evidence>
<evidence type="ECO:0000256" key="2">
    <source>
        <dbReference type="ARBA" id="ARBA00004187"/>
    </source>
</evidence>
<dbReference type="GO" id="GO:1990573">
    <property type="term" value="P:potassium ion import across plasma membrane"/>
    <property type="evidence" value="ECO:0007669"/>
    <property type="project" value="TreeGrafter"/>
</dbReference>
<dbReference type="InterPro" id="IPR040445">
    <property type="entry name" value="Kir_TM"/>
</dbReference>
<evidence type="ECO:0000256" key="11">
    <source>
        <dbReference type="ARBA" id="ARBA00023065"/>
    </source>
</evidence>
<dbReference type="Pfam" id="PF01007">
    <property type="entry name" value="IRK"/>
    <property type="match status" value="1"/>
</dbReference>
<keyword evidence="3 21" id="KW-0813">Transport</keyword>
<dbReference type="EMBL" id="OW240916">
    <property type="protein sequence ID" value="CAH2291400.1"/>
    <property type="molecule type" value="Genomic_DNA"/>
</dbReference>
<keyword evidence="6" id="KW-0597">Phosphoprotein</keyword>
<evidence type="ECO:0000256" key="7">
    <source>
        <dbReference type="ARBA" id="ARBA00022692"/>
    </source>
</evidence>
<keyword evidence="7 21" id="KW-0812">Transmembrane</keyword>
<feature type="domain" description="Inward rectifier potassium channel C-terminal" evidence="24">
    <location>
        <begin position="178"/>
        <end position="343"/>
    </location>
</feature>
<dbReference type="InterPro" id="IPR041647">
    <property type="entry name" value="IRK_C"/>
</dbReference>
<evidence type="ECO:0000256" key="9">
    <source>
        <dbReference type="ARBA" id="ARBA00022958"/>
    </source>
</evidence>
<evidence type="ECO:0000256" key="14">
    <source>
        <dbReference type="ARBA" id="ARBA00034430"/>
    </source>
</evidence>
<name>A0AAD1S4T1_PELCU</name>
<evidence type="ECO:0000256" key="12">
    <source>
        <dbReference type="ARBA" id="ARBA00023136"/>
    </source>
</evidence>
<keyword evidence="13 21" id="KW-0407">Ion channel</keyword>
<accession>A0AAD1S4T1</accession>